<dbReference type="Pfam" id="PF01365">
    <property type="entry name" value="RYDR_ITPR"/>
    <property type="match status" value="1"/>
</dbReference>
<sequence>VLDVLCSLCVCNGVAVRSNQHLICDNLLPGRDLLLQTRLINHASSMRPNIFLGVSDGSAQYKKWYYELIVDQTVPFVTAEATHLRVGWANTSGYGPYPSGGEGWGGNGVGDDLYSYGFDGLHLWSGKLCDHCGLFLFFSIFTMYSALQIYSYTLNLFLPGSQSCNGII</sequence>
<proteinExistence type="predicted"/>
<feature type="domain" description="RIH" evidence="1">
    <location>
        <begin position="1"/>
        <end position="39"/>
    </location>
</feature>
<dbReference type="EMBL" id="JAHRIQ010002840">
    <property type="protein sequence ID" value="MEQ2222245.1"/>
    <property type="molecule type" value="Genomic_DNA"/>
</dbReference>
<dbReference type="InterPro" id="IPR015925">
    <property type="entry name" value="Ryanodine_IP3_receptor"/>
</dbReference>
<dbReference type="PANTHER" id="PTHR46399:SF7">
    <property type="entry name" value="RYANODINE RECEPTOR 2"/>
    <property type="match status" value="1"/>
</dbReference>
<reference evidence="2 3" key="1">
    <citation type="submission" date="2021-06" db="EMBL/GenBank/DDBJ databases">
        <authorList>
            <person name="Palmer J.M."/>
        </authorList>
    </citation>
    <scope>NUCLEOTIDE SEQUENCE [LARGE SCALE GENOMIC DNA]</scope>
    <source>
        <strain evidence="3">if_2019</strain>
        <tissue evidence="2">Muscle</tissue>
    </source>
</reference>
<keyword evidence="3" id="KW-1185">Reference proteome</keyword>
<evidence type="ECO:0000259" key="1">
    <source>
        <dbReference type="Pfam" id="PF01365"/>
    </source>
</evidence>
<protein>
    <submittedName>
        <fullName evidence="2">Ryanodine receptor 2</fullName>
    </submittedName>
</protein>
<gene>
    <name evidence="2" type="primary">RYR2_8</name>
    <name evidence="2" type="ORF">ILYODFUR_024176</name>
</gene>
<dbReference type="InterPro" id="IPR043136">
    <property type="entry name" value="B30.2/SPRY_sf"/>
</dbReference>
<feature type="non-terminal residue" evidence="2">
    <location>
        <position position="1"/>
    </location>
</feature>
<dbReference type="Proteomes" id="UP001482620">
    <property type="component" value="Unassembled WGS sequence"/>
</dbReference>
<dbReference type="InterPro" id="IPR000699">
    <property type="entry name" value="RIH_dom"/>
</dbReference>
<accession>A0ABV0SPT3</accession>
<name>A0ABV0SPT3_9TELE</name>
<organism evidence="2 3">
    <name type="scientific">Ilyodon furcidens</name>
    <name type="common">goldbreast splitfin</name>
    <dbReference type="NCBI Taxonomy" id="33524"/>
    <lineage>
        <taxon>Eukaryota</taxon>
        <taxon>Metazoa</taxon>
        <taxon>Chordata</taxon>
        <taxon>Craniata</taxon>
        <taxon>Vertebrata</taxon>
        <taxon>Euteleostomi</taxon>
        <taxon>Actinopterygii</taxon>
        <taxon>Neopterygii</taxon>
        <taxon>Teleostei</taxon>
        <taxon>Neoteleostei</taxon>
        <taxon>Acanthomorphata</taxon>
        <taxon>Ovalentaria</taxon>
        <taxon>Atherinomorphae</taxon>
        <taxon>Cyprinodontiformes</taxon>
        <taxon>Goodeidae</taxon>
        <taxon>Ilyodon</taxon>
    </lineage>
</organism>
<evidence type="ECO:0000313" key="2">
    <source>
        <dbReference type="EMBL" id="MEQ2222245.1"/>
    </source>
</evidence>
<comment type="caution">
    <text evidence="2">The sequence shown here is derived from an EMBL/GenBank/DDBJ whole genome shotgun (WGS) entry which is preliminary data.</text>
</comment>
<keyword evidence="2" id="KW-0675">Receptor</keyword>
<dbReference type="PANTHER" id="PTHR46399">
    <property type="entry name" value="B30.2/SPRY DOMAIN-CONTAINING PROTEIN"/>
    <property type="match status" value="1"/>
</dbReference>
<evidence type="ECO:0000313" key="3">
    <source>
        <dbReference type="Proteomes" id="UP001482620"/>
    </source>
</evidence>
<dbReference type="Gene3D" id="2.60.120.920">
    <property type="match status" value="1"/>
</dbReference>